<organism evidence="2 3">
    <name type="scientific">Vespula vulgaris</name>
    <name type="common">Yellow jacket</name>
    <name type="synonym">Wasp</name>
    <dbReference type="NCBI Taxonomy" id="7454"/>
    <lineage>
        <taxon>Eukaryota</taxon>
        <taxon>Metazoa</taxon>
        <taxon>Ecdysozoa</taxon>
        <taxon>Arthropoda</taxon>
        <taxon>Hexapoda</taxon>
        <taxon>Insecta</taxon>
        <taxon>Pterygota</taxon>
        <taxon>Neoptera</taxon>
        <taxon>Endopterygota</taxon>
        <taxon>Hymenoptera</taxon>
        <taxon>Apocrita</taxon>
        <taxon>Aculeata</taxon>
        <taxon>Vespoidea</taxon>
        <taxon>Vespidae</taxon>
        <taxon>Vespinae</taxon>
        <taxon>Vespula</taxon>
    </lineage>
</organism>
<dbReference type="EMBL" id="JACSEA010000011">
    <property type="protein sequence ID" value="KAF7388949.1"/>
    <property type="molecule type" value="Genomic_DNA"/>
</dbReference>
<gene>
    <name evidence="2" type="ORF">HZH66_010086</name>
</gene>
<feature type="coiled-coil region" evidence="1">
    <location>
        <begin position="83"/>
        <end position="117"/>
    </location>
</feature>
<comment type="caution">
    <text evidence="2">The sequence shown here is derived from an EMBL/GenBank/DDBJ whole genome shotgun (WGS) entry which is preliminary data.</text>
</comment>
<dbReference type="AlphaFoldDB" id="A0A834JL46"/>
<keyword evidence="1" id="KW-0175">Coiled coil</keyword>
<evidence type="ECO:0000256" key="1">
    <source>
        <dbReference type="SAM" id="Coils"/>
    </source>
</evidence>
<accession>A0A834JL46</accession>
<sequence>MEYTLEDTYEDLTDLQVQMRKEIEDIANMLQNNEVTALKESCTSEEVKMKQHKMAYNILKHIPKVPPKDYPIPKTIDIRIDTLHDLEKEILNAQSLLEKTQEQLQSIEKDITYLENKKNGFNKMREMYLVSVQTLENKTYDHELRMSKKLFQDTRQDLHNVVEILFPENDQFSDLLSTLVSAYTKGGDDIYVDVIPETLDAVKFLVEADIIAYHPNDKNRIKMVELL</sequence>
<reference evidence="2" key="1">
    <citation type="journal article" date="2020" name="G3 (Bethesda)">
        <title>High-Quality Assemblies for Three Invasive Social Wasps from the &lt;i&gt;Vespula&lt;/i&gt; Genus.</title>
        <authorList>
            <person name="Harrop T.W.R."/>
            <person name="Guhlin J."/>
            <person name="McLaughlin G.M."/>
            <person name="Permina E."/>
            <person name="Stockwell P."/>
            <person name="Gilligan J."/>
            <person name="Le Lec M.F."/>
            <person name="Gruber M.A.M."/>
            <person name="Quinn O."/>
            <person name="Lovegrove M."/>
            <person name="Duncan E.J."/>
            <person name="Remnant E.J."/>
            <person name="Van Eeckhoven J."/>
            <person name="Graham B."/>
            <person name="Knapp R.A."/>
            <person name="Langford K.W."/>
            <person name="Kronenberg Z."/>
            <person name="Press M.O."/>
            <person name="Eacker S.M."/>
            <person name="Wilson-Rankin E.E."/>
            <person name="Purcell J."/>
            <person name="Lester P.J."/>
            <person name="Dearden P.K."/>
        </authorList>
    </citation>
    <scope>NUCLEOTIDE SEQUENCE</scope>
    <source>
        <strain evidence="2">Marl-1</strain>
    </source>
</reference>
<dbReference type="Proteomes" id="UP000614350">
    <property type="component" value="Unassembled WGS sequence"/>
</dbReference>
<keyword evidence="3" id="KW-1185">Reference proteome</keyword>
<evidence type="ECO:0000313" key="2">
    <source>
        <dbReference type="EMBL" id="KAF7388949.1"/>
    </source>
</evidence>
<evidence type="ECO:0000313" key="3">
    <source>
        <dbReference type="Proteomes" id="UP000614350"/>
    </source>
</evidence>
<protein>
    <submittedName>
        <fullName evidence="2">Uncharacterized protein</fullName>
    </submittedName>
</protein>
<name>A0A834JL46_VESVU</name>
<proteinExistence type="predicted"/>